<dbReference type="GO" id="GO:0030515">
    <property type="term" value="F:snoRNA binding"/>
    <property type="evidence" value="ECO:0007669"/>
    <property type="project" value="TreeGrafter"/>
</dbReference>
<dbReference type="GO" id="GO:0034457">
    <property type="term" value="C:Mpp10 complex"/>
    <property type="evidence" value="ECO:0007669"/>
    <property type="project" value="UniProtKB-ARBA"/>
</dbReference>
<dbReference type="FunFam" id="3.40.50.10480:FF:000001">
    <property type="entry name" value="IMP4, U3 small nucleolar ribonucleoprotein"/>
    <property type="match status" value="1"/>
</dbReference>
<evidence type="ECO:0000256" key="1">
    <source>
        <dbReference type="ARBA" id="ARBA00040513"/>
    </source>
</evidence>
<dbReference type="AlphaFoldDB" id="A0AAN7ACD5"/>
<reference evidence="3" key="2">
    <citation type="submission" date="2023-05" db="EMBL/GenBank/DDBJ databases">
        <authorList>
            <consortium name="Lawrence Berkeley National Laboratory"/>
            <person name="Steindorff A."/>
            <person name="Hensen N."/>
            <person name="Bonometti L."/>
            <person name="Westerberg I."/>
            <person name="Brannstrom I.O."/>
            <person name="Guillou S."/>
            <person name="Cros-Aarteil S."/>
            <person name="Calhoun S."/>
            <person name="Haridas S."/>
            <person name="Kuo A."/>
            <person name="Mondo S."/>
            <person name="Pangilinan J."/>
            <person name="Riley R."/>
            <person name="Labutti K."/>
            <person name="Andreopoulos B."/>
            <person name="Lipzen A."/>
            <person name="Chen C."/>
            <person name="Yanf M."/>
            <person name="Daum C."/>
            <person name="Ng V."/>
            <person name="Clum A."/>
            <person name="Ohm R."/>
            <person name="Martin F."/>
            <person name="Silar P."/>
            <person name="Natvig D."/>
            <person name="Lalanne C."/>
            <person name="Gautier V."/>
            <person name="Ament-Velasquez S.L."/>
            <person name="Kruys A."/>
            <person name="Hutchinson M.I."/>
            <person name="Powell A.J."/>
            <person name="Barry K."/>
            <person name="Miller A.N."/>
            <person name="Grigoriev I.V."/>
            <person name="Debuchy R."/>
            <person name="Gladieux P."/>
            <person name="Thoren M.H."/>
            <person name="Johannesson H."/>
        </authorList>
    </citation>
    <scope>NUCLEOTIDE SEQUENCE</scope>
    <source>
        <strain evidence="3">CBS 892.96</strain>
    </source>
</reference>
<dbReference type="GO" id="GO:0005654">
    <property type="term" value="C:nucleoplasm"/>
    <property type="evidence" value="ECO:0007669"/>
    <property type="project" value="UniProtKB-ARBA"/>
</dbReference>
<dbReference type="EMBL" id="MU866097">
    <property type="protein sequence ID" value="KAK4180532.1"/>
    <property type="molecule type" value="Genomic_DNA"/>
</dbReference>
<protein>
    <recommendedName>
        <fullName evidence="1">U3 small nucleolar ribonucleoprotein protein IMP4</fullName>
    </recommendedName>
</protein>
<gene>
    <name evidence="3" type="ORF">QBC36DRAFT_354427</name>
</gene>
<name>A0AAN7ACD5_9PEZI</name>
<reference evidence="3" key="1">
    <citation type="journal article" date="2023" name="Mol. Phylogenet. Evol.">
        <title>Genome-scale phylogeny and comparative genomics of the fungal order Sordariales.</title>
        <authorList>
            <person name="Hensen N."/>
            <person name="Bonometti L."/>
            <person name="Westerberg I."/>
            <person name="Brannstrom I.O."/>
            <person name="Guillou S."/>
            <person name="Cros-Aarteil S."/>
            <person name="Calhoun S."/>
            <person name="Haridas S."/>
            <person name="Kuo A."/>
            <person name="Mondo S."/>
            <person name="Pangilinan J."/>
            <person name="Riley R."/>
            <person name="LaButti K."/>
            <person name="Andreopoulos B."/>
            <person name="Lipzen A."/>
            <person name="Chen C."/>
            <person name="Yan M."/>
            <person name="Daum C."/>
            <person name="Ng V."/>
            <person name="Clum A."/>
            <person name="Steindorff A."/>
            <person name="Ohm R.A."/>
            <person name="Martin F."/>
            <person name="Silar P."/>
            <person name="Natvig D.O."/>
            <person name="Lalanne C."/>
            <person name="Gautier V."/>
            <person name="Ament-Velasquez S.L."/>
            <person name="Kruys A."/>
            <person name="Hutchinson M.I."/>
            <person name="Powell A.J."/>
            <person name="Barry K."/>
            <person name="Miller A.N."/>
            <person name="Grigoriev I.V."/>
            <person name="Debuchy R."/>
            <person name="Gladieux P."/>
            <person name="Hiltunen Thoren M."/>
            <person name="Johannesson H."/>
        </authorList>
    </citation>
    <scope>NUCLEOTIDE SEQUENCE</scope>
    <source>
        <strain evidence="3">CBS 892.96</strain>
    </source>
</reference>
<keyword evidence="4" id="KW-1185">Reference proteome</keyword>
<dbReference type="GO" id="GO:0032040">
    <property type="term" value="C:small-subunit processome"/>
    <property type="evidence" value="ECO:0007669"/>
    <property type="project" value="TreeGrafter"/>
</dbReference>
<dbReference type="GO" id="GO:0042274">
    <property type="term" value="P:ribosomal small subunit biogenesis"/>
    <property type="evidence" value="ECO:0007669"/>
    <property type="project" value="UniProtKB-ARBA"/>
</dbReference>
<dbReference type="Proteomes" id="UP001302321">
    <property type="component" value="Unassembled WGS sequence"/>
</dbReference>
<dbReference type="Pfam" id="PF04427">
    <property type="entry name" value="Brix"/>
    <property type="match status" value="1"/>
</dbReference>
<dbReference type="InterPro" id="IPR044281">
    <property type="entry name" value="IMP4/RPF1"/>
</dbReference>
<feature type="domain" description="Brix" evidence="2">
    <location>
        <begin position="90"/>
        <end position="278"/>
    </location>
</feature>
<evidence type="ECO:0000313" key="3">
    <source>
        <dbReference type="EMBL" id="KAK4180532.1"/>
    </source>
</evidence>
<dbReference type="Gene3D" id="3.40.50.10480">
    <property type="entry name" value="Probable brix-domain ribosomal biogenesis protein"/>
    <property type="match status" value="1"/>
</dbReference>
<dbReference type="GO" id="GO:0006364">
    <property type="term" value="P:rRNA processing"/>
    <property type="evidence" value="ECO:0007669"/>
    <property type="project" value="InterPro"/>
</dbReference>
<evidence type="ECO:0000259" key="2">
    <source>
        <dbReference type="PROSITE" id="PS50833"/>
    </source>
</evidence>
<dbReference type="InterPro" id="IPR007109">
    <property type="entry name" value="Brix"/>
</dbReference>
<dbReference type="SMART" id="SM00879">
    <property type="entry name" value="Brix"/>
    <property type="match status" value="1"/>
</dbReference>
<accession>A0AAN7ACD5</accession>
<comment type="caution">
    <text evidence="3">The sequence shown here is derived from an EMBL/GenBank/DDBJ whole genome shotgun (WGS) entry which is preliminary data.</text>
</comment>
<dbReference type="PROSITE" id="PS50833">
    <property type="entry name" value="BRIX"/>
    <property type="match status" value="1"/>
</dbReference>
<sequence length="301" mass="34167">MIRKQARQRRDYLYRKAVLLRDAEVSEKRAKLRAALASGKPLDPELAKDTQLRKDYDYDASRDVVEDDALDIDDEYSELSGVVGMASFDPRVLVTTSRDPSSRLMSFGKEIRLLFPTGIRLNRGNLVLPELVRSAQAEKLSDVILLHEHRGTPTAITISHFPHGPTLMASLHNVVLRADIPRSIKGTVSESYPHLIFDGFTTNLGLRIVKILKHLFPPRDVTASKAAGNRVITFVNQDDCIEVRHHVYVRTSYDSVELSEVGPRFTMRPFSITMGTLENKDADTEWHLSQYTRTSRKKSYF</sequence>
<proteinExistence type="predicted"/>
<organism evidence="3 4">
    <name type="scientific">Triangularia setosa</name>
    <dbReference type="NCBI Taxonomy" id="2587417"/>
    <lineage>
        <taxon>Eukaryota</taxon>
        <taxon>Fungi</taxon>
        <taxon>Dikarya</taxon>
        <taxon>Ascomycota</taxon>
        <taxon>Pezizomycotina</taxon>
        <taxon>Sordariomycetes</taxon>
        <taxon>Sordariomycetidae</taxon>
        <taxon>Sordariales</taxon>
        <taxon>Podosporaceae</taxon>
        <taxon>Triangularia</taxon>
    </lineage>
</organism>
<dbReference type="PANTHER" id="PTHR22734">
    <property type="entry name" value="U3 SMALL NUCLEOLAR RIBONUCLEOPROTEIN PROTEIN IMP4"/>
    <property type="match status" value="1"/>
</dbReference>
<evidence type="ECO:0000313" key="4">
    <source>
        <dbReference type="Proteomes" id="UP001302321"/>
    </source>
</evidence>
<dbReference type="SUPFAM" id="SSF52954">
    <property type="entry name" value="Class II aaRS ABD-related"/>
    <property type="match status" value="1"/>
</dbReference>
<dbReference type="GO" id="GO:0042134">
    <property type="term" value="F:rRNA primary transcript binding"/>
    <property type="evidence" value="ECO:0007669"/>
    <property type="project" value="InterPro"/>
</dbReference>
<dbReference type="PANTHER" id="PTHR22734:SF2">
    <property type="entry name" value="U3 SMALL NUCLEOLAR RIBONUCLEOPROTEIN PROTEIN IMP4"/>
    <property type="match status" value="1"/>
</dbReference>